<dbReference type="InterPro" id="IPR003358">
    <property type="entry name" value="tRNA_(Gua-N-7)_MeTrfase_Trmb"/>
</dbReference>
<dbReference type="NCBIfam" id="TIGR00091">
    <property type="entry name" value="tRNA (guanosine(46)-N7)-methyltransferase TrmB"/>
    <property type="match status" value="1"/>
</dbReference>
<evidence type="ECO:0000256" key="3">
    <source>
        <dbReference type="ARBA" id="ARBA00022603"/>
    </source>
</evidence>
<keyword evidence="8" id="KW-1185">Reference proteome</keyword>
<dbReference type="InterPro" id="IPR029063">
    <property type="entry name" value="SAM-dependent_MTases_sf"/>
</dbReference>
<evidence type="ECO:0000313" key="7">
    <source>
        <dbReference type="EMBL" id="KAK9909195.1"/>
    </source>
</evidence>
<gene>
    <name evidence="7" type="ORF">WJX75_008585</name>
</gene>
<evidence type="ECO:0000313" key="8">
    <source>
        <dbReference type="Proteomes" id="UP001491310"/>
    </source>
</evidence>
<dbReference type="EMBL" id="JALJOT010000007">
    <property type="protein sequence ID" value="KAK9909195.1"/>
    <property type="molecule type" value="Genomic_DNA"/>
</dbReference>
<dbReference type="PROSITE" id="PS51625">
    <property type="entry name" value="SAM_MT_TRMB"/>
    <property type="match status" value="1"/>
</dbReference>
<sequence length="274" mass="31499">MAAFLFPFLTSFVSLHQRHTRHIFAQATLQGSKLLQEAEAWPDLPLHEAVYGKTEAVRCRQHVNPLKKELQVPLAPPDWSAIYPDTHRPLIVDVGCGSGRFLLAISRRYQRHNLLGLDIRNKLMERANEWAKLLDLHKSVHFMMANATVSLESMLATYPGPLSLVTVQFPDPHFKARHKKRRVVQPQLVRAIARIMPRGGRVFLQSDVEEAVTDMYHTFRQHASAEFDVDLKVECYTKEAIEWQHTNPLGVPTEREIHTLQDGGMVFRTLFQRI</sequence>
<reference evidence="7 8" key="1">
    <citation type="journal article" date="2024" name="Nat. Commun.">
        <title>Phylogenomics reveals the evolutionary origins of lichenization in chlorophyte algae.</title>
        <authorList>
            <person name="Puginier C."/>
            <person name="Libourel C."/>
            <person name="Otte J."/>
            <person name="Skaloud P."/>
            <person name="Haon M."/>
            <person name="Grisel S."/>
            <person name="Petersen M."/>
            <person name="Berrin J.G."/>
            <person name="Delaux P.M."/>
            <person name="Dal Grande F."/>
            <person name="Keller J."/>
        </authorList>
    </citation>
    <scope>NUCLEOTIDE SEQUENCE [LARGE SCALE GENOMIC DNA]</scope>
    <source>
        <strain evidence="7 8">SAG 216-7</strain>
    </source>
</reference>
<name>A0ABR2YRG9_9CHLO</name>
<dbReference type="Pfam" id="PF02390">
    <property type="entry name" value="Methyltransf_4"/>
    <property type="match status" value="1"/>
</dbReference>
<evidence type="ECO:0000256" key="1">
    <source>
        <dbReference type="ARBA" id="ARBA00000142"/>
    </source>
</evidence>
<evidence type="ECO:0000256" key="6">
    <source>
        <dbReference type="ARBA" id="ARBA00022694"/>
    </source>
</evidence>
<organism evidence="7 8">
    <name type="scientific">Coccomyxa subellipsoidea</name>
    <dbReference type="NCBI Taxonomy" id="248742"/>
    <lineage>
        <taxon>Eukaryota</taxon>
        <taxon>Viridiplantae</taxon>
        <taxon>Chlorophyta</taxon>
        <taxon>core chlorophytes</taxon>
        <taxon>Trebouxiophyceae</taxon>
        <taxon>Trebouxiophyceae incertae sedis</taxon>
        <taxon>Coccomyxaceae</taxon>
        <taxon>Coccomyxa</taxon>
    </lineage>
</organism>
<proteinExistence type="predicted"/>
<keyword evidence="6" id="KW-0819">tRNA processing</keyword>
<dbReference type="SUPFAM" id="SSF53335">
    <property type="entry name" value="S-adenosyl-L-methionine-dependent methyltransferases"/>
    <property type="match status" value="1"/>
</dbReference>
<keyword evidence="5" id="KW-0949">S-adenosyl-L-methionine</keyword>
<keyword evidence="3" id="KW-0489">Methyltransferase</keyword>
<accession>A0ABR2YRG9</accession>
<protein>
    <recommendedName>
        <fullName evidence="2">tRNA (guanine(46)-N(7))-methyltransferase</fullName>
        <ecNumber evidence="2">2.1.1.33</ecNumber>
    </recommendedName>
</protein>
<keyword evidence="4" id="KW-0808">Transferase</keyword>
<comment type="caution">
    <text evidence="7">The sequence shown here is derived from an EMBL/GenBank/DDBJ whole genome shotgun (WGS) entry which is preliminary data.</text>
</comment>
<dbReference type="PANTHER" id="PTHR23417:SF21">
    <property type="entry name" value="TRNA (GUANINE-N(7)-)-METHYLTRANSFERASE"/>
    <property type="match status" value="1"/>
</dbReference>
<evidence type="ECO:0000256" key="5">
    <source>
        <dbReference type="ARBA" id="ARBA00022691"/>
    </source>
</evidence>
<dbReference type="CDD" id="cd02440">
    <property type="entry name" value="AdoMet_MTases"/>
    <property type="match status" value="1"/>
</dbReference>
<dbReference type="Gene3D" id="3.40.50.150">
    <property type="entry name" value="Vaccinia Virus protein VP39"/>
    <property type="match status" value="1"/>
</dbReference>
<evidence type="ECO:0000256" key="2">
    <source>
        <dbReference type="ARBA" id="ARBA00011977"/>
    </source>
</evidence>
<dbReference type="PANTHER" id="PTHR23417">
    <property type="entry name" value="3-DEOXY-D-MANNO-OCTULOSONIC-ACID TRANSFERASE/TRNA GUANINE-N 7 - -METHYLTRANSFERASE"/>
    <property type="match status" value="1"/>
</dbReference>
<dbReference type="Proteomes" id="UP001491310">
    <property type="component" value="Unassembled WGS sequence"/>
</dbReference>
<evidence type="ECO:0000256" key="4">
    <source>
        <dbReference type="ARBA" id="ARBA00022679"/>
    </source>
</evidence>
<comment type="catalytic activity">
    <reaction evidence="1">
        <text>guanosine(46) in tRNA + S-adenosyl-L-methionine = N(7)-methylguanosine(46) in tRNA + S-adenosyl-L-homocysteine</text>
        <dbReference type="Rhea" id="RHEA:42708"/>
        <dbReference type="Rhea" id="RHEA-COMP:10188"/>
        <dbReference type="Rhea" id="RHEA-COMP:10189"/>
        <dbReference type="ChEBI" id="CHEBI:57856"/>
        <dbReference type="ChEBI" id="CHEBI:59789"/>
        <dbReference type="ChEBI" id="CHEBI:74269"/>
        <dbReference type="ChEBI" id="CHEBI:74480"/>
        <dbReference type="EC" id="2.1.1.33"/>
    </reaction>
</comment>
<dbReference type="EC" id="2.1.1.33" evidence="2"/>